<proteinExistence type="predicted"/>
<name>A0A1H5BQ06_9MICO</name>
<keyword evidence="2" id="KW-0805">Transcription regulation</keyword>
<dbReference type="GO" id="GO:0000976">
    <property type="term" value="F:transcription cis-regulatory region binding"/>
    <property type="evidence" value="ECO:0007669"/>
    <property type="project" value="TreeGrafter"/>
</dbReference>
<dbReference type="PROSITE" id="PS00356">
    <property type="entry name" value="HTH_LACI_1"/>
    <property type="match status" value="1"/>
</dbReference>
<dbReference type="SUPFAM" id="SSF53822">
    <property type="entry name" value="Periplasmic binding protein-like I"/>
    <property type="match status" value="1"/>
</dbReference>
<dbReference type="OrthoDB" id="3258243at2"/>
<dbReference type="EMBL" id="FNTX01000001">
    <property type="protein sequence ID" value="SED56154.1"/>
    <property type="molecule type" value="Genomic_DNA"/>
</dbReference>
<accession>A0A1H5BQ06</accession>
<keyword evidence="4" id="KW-0804">Transcription</keyword>
<dbReference type="Gene3D" id="3.40.50.2300">
    <property type="match status" value="2"/>
</dbReference>
<gene>
    <name evidence="7" type="ORF">SAMN04488554_0155</name>
</gene>
<evidence type="ECO:0000256" key="5">
    <source>
        <dbReference type="SAM" id="MobiDB-lite"/>
    </source>
</evidence>
<dbReference type="Proteomes" id="UP000199220">
    <property type="component" value="Unassembled WGS sequence"/>
</dbReference>
<keyword evidence="1" id="KW-0678">Repressor</keyword>
<dbReference type="PANTHER" id="PTHR30146">
    <property type="entry name" value="LACI-RELATED TRANSCRIPTIONAL REPRESSOR"/>
    <property type="match status" value="1"/>
</dbReference>
<reference evidence="8" key="1">
    <citation type="submission" date="2016-10" db="EMBL/GenBank/DDBJ databases">
        <authorList>
            <person name="Varghese N."/>
            <person name="Submissions S."/>
        </authorList>
    </citation>
    <scope>NUCLEOTIDE SEQUENCE [LARGE SCALE GENOMIC DNA]</scope>
    <source>
        <strain evidence="8">DSM 21368</strain>
    </source>
</reference>
<feature type="domain" description="HTH lacI-type" evidence="6">
    <location>
        <begin position="21"/>
        <end position="75"/>
    </location>
</feature>
<dbReference type="CDD" id="cd06267">
    <property type="entry name" value="PBP1_LacI_sugar_binding-like"/>
    <property type="match status" value="1"/>
</dbReference>
<dbReference type="InterPro" id="IPR046335">
    <property type="entry name" value="LacI/GalR-like_sensor"/>
</dbReference>
<keyword evidence="8" id="KW-1185">Reference proteome</keyword>
<evidence type="ECO:0000259" key="6">
    <source>
        <dbReference type="PROSITE" id="PS50932"/>
    </source>
</evidence>
<dbReference type="PROSITE" id="PS50932">
    <property type="entry name" value="HTH_LACI_2"/>
    <property type="match status" value="1"/>
</dbReference>
<dbReference type="InterPro" id="IPR028082">
    <property type="entry name" value="Peripla_BP_I"/>
</dbReference>
<dbReference type="SMART" id="SM00354">
    <property type="entry name" value="HTH_LACI"/>
    <property type="match status" value="1"/>
</dbReference>
<dbReference type="Gene3D" id="1.10.260.40">
    <property type="entry name" value="lambda repressor-like DNA-binding domains"/>
    <property type="match status" value="1"/>
</dbReference>
<feature type="compositionally biased region" description="Polar residues" evidence="5">
    <location>
        <begin position="341"/>
        <end position="351"/>
    </location>
</feature>
<dbReference type="InterPro" id="IPR000843">
    <property type="entry name" value="HTH_LacI"/>
</dbReference>
<dbReference type="Pfam" id="PF00356">
    <property type="entry name" value="LacI"/>
    <property type="match status" value="1"/>
</dbReference>
<dbReference type="InterPro" id="IPR010982">
    <property type="entry name" value="Lambda_DNA-bd_dom_sf"/>
</dbReference>
<evidence type="ECO:0000256" key="4">
    <source>
        <dbReference type="ARBA" id="ARBA00023163"/>
    </source>
</evidence>
<protein>
    <submittedName>
        <fullName evidence="7">Transcriptional regulator, LacI family</fullName>
    </submittedName>
</protein>
<dbReference type="Pfam" id="PF13377">
    <property type="entry name" value="Peripla_BP_3"/>
    <property type="match status" value="1"/>
</dbReference>
<evidence type="ECO:0000313" key="7">
    <source>
        <dbReference type="EMBL" id="SED56154.1"/>
    </source>
</evidence>
<evidence type="ECO:0000256" key="3">
    <source>
        <dbReference type="ARBA" id="ARBA00023125"/>
    </source>
</evidence>
<evidence type="ECO:0000313" key="8">
    <source>
        <dbReference type="Proteomes" id="UP000199220"/>
    </source>
</evidence>
<dbReference type="STRING" id="648782.SAMN04488554_0155"/>
<dbReference type="SUPFAM" id="SSF47413">
    <property type="entry name" value="lambda repressor-like DNA-binding domains"/>
    <property type="match status" value="1"/>
</dbReference>
<dbReference type="GO" id="GO:0003700">
    <property type="term" value="F:DNA-binding transcription factor activity"/>
    <property type="evidence" value="ECO:0007669"/>
    <property type="project" value="TreeGrafter"/>
</dbReference>
<dbReference type="CDD" id="cd01392">
    <property type="entry name" value="HTH_LacI"/>
    <property type="match status" value="1"/>
</dbReference>
<keyword evidence="3" id="KW-0238">DNA-binding</keyword>
<organism evidence="7 8">
    <name type="scientific">Ruania alba</name>
    <dbReference type="NCBI Taxonomy" id="648782"/>
    <lineage>
        <taxon>Bacteria</taxon>
        <taxon>Bacillati</taxon>
        <taxon>Actinomycetota</taxon>
        <taxon>Actinomycetes</taxon>
        <taxon>Micrococcales</taxon>
        <taxon>Ruaniaceae</taxon>
        <taxon>Ruania</taxon>
    </lineage>
</organism>
<sequence>MVRTASDHIPRAGTVSTDGVTTIAEVARQAKVSRATVSRVMNGHATVDPELAGRVREVAARLHYSPSRVARSLSLGRTQTVGLLVPDLGNPMFQQVLRGANQAARRSGYRILVADSIEEPQREAELAIEARRQCDALILCSPRMPEPELVQVLDATRPVVLVNRELTGSDVPTLTVDYVHGIRAVAQHLLDLGHRTLLYLTGPAESASNAARLAGLRQWQADHPEVKIEDVPCGSMIEDGYRAVDVVLDSGATGVIAFNDLVAFGLLGKLDEAGVNVPGDLSVAGFDDIDFARYARPSLTTMSVPQADLGRQAWDQLQALLQFPGQTAPGPTYFRPRLVQRASTGPAGSTS</sequence>
<evidence type="ECO:0000256" key="1">
    <source>
        <dbReference type="ARBA" id="ARBA00022491"/>
    </source>
</evidence>
<dbReference type="PANTHER" id="PTHR30146:SF151">
    <property type="entry name" value="HTH-TYPE TRANSCRIPTIONAL REPRESSOR CYTR"/>
    <property type="match status" value="1"/>
</dbReference>
<dbReference type="AlphaFoldDB" id="A0A1H5BQ06"/>
<evidence type="ECO:0000256" key="2">
    <source>
        <dbReference type="ARBA" id="ARBA00023015"/>
    </source>
</evidence>
<feature type="region of interest" description="Disordered" evidence="5">
    <location>
        <begin position="331"/>
        <end position="351"/>
    </location>
</feature>